<gene>
    <name evidence="2" type="ORF">PIB30_093147</name>
</gene>
<evidence type="ECO:0000313" key="3">
    <source>
        <dbReference type="Proteomes" id="UP001341840"/>
    </source>
</evidence>
<keyword evidence="3" id="KW-1185">Reference proteome</keyword>
<organism evidence="2 3">
    <name type="scientific">Stylosanthes scabra</name>
    <dbReference type="NCBI Taxonomy" id="79078"/>
    <lineage>
        <taxon>Eukaryota</taxon>
        <taxon>Viridiplantae</taxon>
        <taxon>Streptophyta</taxon>
        <taxon>Embryophyta</taxon>
        <taxon>Tracheophyta</taxon>
        <taxon>Spermatophyta</taxon>
        <taxon>Magnoliopsida</taxon>
        <taxon>eudicotyledons</taxon>
        <taxon>Gunneridae</taxon>
        <taxon>Pentapetalae</taxon>
        <taxon>rosids</taxon>
        <taxon>fabids</taxon>
        <taxon>Fabales</taxon>
        <taxon>Fabaceae</taxon>
        <taxon>Papilionoideae</taxon>
        <taxon>50 kb inversion clade</taxon>
        <taxon>dalbergioids sensu lato</taxon>
        <taxon>Dalbergieae</taxon>
        <taxon>Pterocarpus clade</taxon>
        <taxon>Stylosanthes</taxon>
    </lineage>
</organism>
<accession>A0ABU6RW14</accession>
<feature type="region of interest" description="Disordered" evidence="1">
    <location>
        <begin position="1"/>
        <end position="40"/>
    </location>
</feature>
<comment type="caution">
    <text evidence="2">The sequence shown here is derived from an EMBL/GenBank/DDBJ whole genome shotgun (WGS) entry which is preliminary data.</text>
</comment>
<protein>
    <submittedName>
        <fullName evidence="2">Uncharacterized protein</fullName>
    </submittedName>
</protein>
<evidence type="ECO:0000256" key="1">
    <source>
        <dbReference type="SAM" id="MobiDB-lite"/>
    </source>
</evidence>
<evidence type="ECO:0000313" key="2">
    <source>
        <dbReference type="EMBL" id="MED6127968.1"/>
    </source>
</evidence>
<dbReference type="Proteomes" id="UP001341840">
    <property type="component" value="Unassembled WGS sequence"/>
</dbReference>
<reference evidence="2 3" key="1">
    <citation type="journal article" date="2023" name="Plants (Basel)">
        <title>Bridging the Gap: Combining Genomics and Transcriptomics Approaches to Understand Stylosanthes scabra, an Orphan Legume from the Brazilian Caatinga.</title>
        <authorList>
            <person name="Ferreira-Neto J.R.C."/>
            <person name="da Silva M.D."/>
            <person name="Binneck E."/>
            <person name="de Melo N.F."/>
            <person name="da Silva R.H."/>
            <person name="de Melo A.L.T.M."/>
            <person name="Pandolfi V."/>
            <person name="Bustamante F.O."/>
            <person name="Brasileiro-Vidal A.C."/>
            <person name="Benko-Iseppon A.M."/>
        </authorList>
    </citation>
    <scope>NUCLEOTIDE SEQUENCE [LARGE SCALE GENOMIC DNA]</scope>
    <source>
        <tissue evidence="2">Leaves</tissue>
    </source>
</reference>
<feature type="compositionally biased region" description="Basic and acidic residues" evidence="1">
    <location>
        <begin position="1"/>
        <end position="13"/>
    </location>
</feature>
<feature type="compositionally biased region" description="Basic and acidic residues" evidence="1">
    <location>
        <begin position="23"/>
        <end position="33"/>
    </location>
</feature>
<name>A0ABU6RW14_9FABA</name>
<sequence>MEKGKEDAKKETKIQQPQQVQKATEKSAKKEENIPFPQQLRKEVKDKQFSNFLEVFRDAANPFKKRIRNNPTSASDQGGLTPRLQARRLGVSHSAKGAGLLHFWVLPRLNLDSGCWRKLGHA</sequence>
<proteinExistence type="predicted"/>
<dbReference type="EMBL" id="JASCZI010032178">
    <property type="protein sequence ID" value="MED6127968.1"/>
    <property type="molecule type" value="Genomic_DNA"/>
</dbReference>